<dbReference type="OrthoDB" id="9876299at2759"/>
<reference evidence="1" key="1">
    <citation type="submission" date="2021-07" db="EMBL/GenBank/DDBJ databases">
        <authorList>
            <person name="Branca A.L. A."/>
        </authorList>
    </citation>
    <scope>NUCLEOTIDE SEQUENCE</scope>
</reference>
<dbReference type="Proteomes" id="UP001152649">
    <property type="component" value="Unassembled WGS sequence"/>
</dbReference>
<evidence type="ECO:0000313" key="1">
    <source>
        <dbReference type="EMBL" id="CAG8423165.1"/>
    </source>
</evidence>
<evidence type="ECO:0000313" key="2">
    <source>
        <dbReference type="Proteomes" id="UP001152649"/>
    </source>
</evidence>
<dbReference type="AlphaFoldDB" id="A0A9W4K0R8"/>
<organism evidence="1 2">
    <name type="scientific">Penicillium salamii</name>
    <dbReference type="NCBI Taxonomy" id="1612424"/>
    <lineage>
        <taxon>Eukaryota</taxon>
        <taxon>Fungi</taxon>
        <taxon>Dikarya</taxon>
        <taxon>Ascomycota</taxon>
        <taxon>Pezizomycotina</taxon>
        <taxon>Eurotiomycetes</taxon>
        <taxon>Eurotiomycetidae</taxon>
        <taxon>Eurotiales</taxon>
        <taxon>Aspergillaceae</taxon>
        <taxon>Penicillium</taxon>
    </lineage>
</organism>
<dbReference type="EMBL" id="CAJVPG010000444">
    <property type="protein sequence ID" value="CAG8423165.1"/>
    <property type="molecule type" value="Genomic_DNA"/>
</dbReference>
<protein>
    <submittedName>
        <fullName evidence="1">Uncharacterized protein</fullName>
    </submittedName>
</protein>
<proteinExistence type="predicted"/>
<gene>
    <name evidence="1" type="ORF">PSALAMII_LOCUS10115</name>
</gene>
<sequence length="149" mass="17372">MIEDDEDDLDDVDPWVRGVSLVTVRRALLTISPIKTIKRRLEEHQKRTQSHSFILDYQQAQKSAENVICHKALAPITIKKYETFIERYPNLPSFKISRGQINKKAKLSKNTPLPKTQELKNFVESFITSRKDLPYQNSTLTIFNHFISK</sequence>
<keyword evidence="2" id="KW-1185">Reference proteome</keyword>
<name>A0A9W4K0R8_9EURO</name>
<comment type="caution">
    <text evidence="1">The sequence shown here is derived from an EMBL/GenBank/DDBJ whole genome shotgun (WGS) entry which is preliminary data.</text>
</comment>
<accession>A0A9W4K0R8</accession>